<name>A0AAV4LB03_9BACL</name>
<accession>A0AAV4LB03</accession>
<dbReference type="SUPFAM" id="SSF48208">
    <property type="entry name" value="Six-hairpin glycosidases"/>
    <property type="match status" value="2"/>
</dbReference>
<evidence type="ECO:0000313" key="2">
    <source>
        <dbReference type="Proteomes" id="UP001057291"/>
    </source>
</evidence>
<dbReference type="EMBL" id="BOQE01000001">
    <property type="protein sequence ID" value="GIM44861.1"/>
    <property type="molecule type" value="Genomic_DNA"/>
</dbReference>
<dbReference type="Proteomes" id="UP001057291">
    <property type="component" value="Unassembled WGS sequence"/>
</dbReference>
<dbReference type="AlphaFoldDB" id="A0AAV4LB03"/>
<evidence type="ECO:0000313" key="1">
    <source>
        <dbReference type="EMBL" id="GIM44861.1"/>
    </source>
</evidence>
<protein>
    <submittedName>
        <fullName evidence="1">Uncharacterized protein</fullName>
    </submittedName>
</protein>
<dbReference type="InterPro" id="IPR008928">
    <property type="entry name" value="6-hairpin_glycosidase_sf"/>
</dbReference>
<dbReference type="Gene3D" id="1.50.10.10">
    <property type="match status" value="1"/>
</dbReference>
<comment type="caution">
    <text evidence="1">The sequence shown here is derived from an EMBL/GenBank/DDBJ whole genome shotgun (WGS) entry which is preliminary data.</text>
</comment>
<reference evidence="1" key="1">
    <citation type="journal article" date="2023" name="Int. J. Syst. Evol. Microbiol.">
        <title>Collibacillus ludicampi gen. nov., sp. nov., a new soil bacterium of the family Alicyclobacillaceae.</title>
        <authorList>
            <person name="Jojima T."/>
            <person name="Ioku Y."/>
            <person name="Fukuta Y."/>
            <person name="Shirasaka N."/>
            <person name="Matsumura Y."/>
            <person name="Mori M."/>
        </authorList>
    </citation>
    <scope>NUCLEOTIDE SEQUENCE</scope>
    <source>
        <strain evidence="1">TP075</strain>
    </source>
</reference>
<proteinExistence type="predicted"/>
<gene>
    <name evidence="1" type="ORF">DNHGIG_04100</name>
</gene>
<sequence>MRKSFENRVFVCSQTPEKLKVTKRGDDTVMGYHVMPLFVSHLKKLYQYIDVMFRRKDDGATFNNSKRETLGFFGHVKLMEAQAFLFEATRDEMYLTHLKEGIEFCRKRTVKRGIEDWWSVDFNRSSGWVESNHLGILALSVYRYWHITGDSTYNSWVEKLMLQIPKNRDETGTYKIGYGTRGRQTDDRRYLADHAELLIGFYSLWKLTGREEYRKRYKEIFLFLDKGFRALGGGRRHAWVVGPYSIPYGEGTRKEICNKSHTTYSQFFISRDIVLTEDKERYDKLVQSTDWILQEARFKDGLIGYNRKDDKMLGWSIYAACQTYWTYLLSRRDDYFLEAIETIQAVLTKQQANGCIPPFIPHSHAIDWTSMEKNAAGLGEIWQLTAILEGLSLCDLHLKPQAVSVWQLHEGDPSIKDVLYEEDKRTLHIALTGEHSETESYRIISPGGQFVRFVCSLPTKIKHGYLSDGRPFIDILISREQQEETFCTFSVIHE</sequence>
<keyword evidence="2" id="KW-1185">Reference proteome</keyword>
<dbReference type="InterPro" id="IPR012341">
    <property type="entry name" value="6hp_glycosidase-like_sf"/>
</dbReference>
<dbReference type="GO" id="GO:0005975">
    <property type="term" value="P:carbohydrate metabolic process"/>
    <property type="evidence" value="ECO:0007669"/>
    <property type="project" value="InterPro"/>
</dbReference>
<dbReference type="RefSeq" id="WP_282198113.1">
    <property type="nucleotide sequence ID" value="NZ_BOQE01000001.1"/>
</dbReference>
<organism evidence="1 2">
    <name type="scientific">Collibacillus ludicampi</name>
    <dbReference type="NCBI Taxonomy" id="2771369"/>
    <lineage>
        <taxon>Bacteria</taxon>
        <taxon>Bacillati</taxon>
        <taxon>Bacillota</taxon>
        <taxon>Bacilli</taxon>
        <taxon>Bacillales</taxon>
        <taxon>Alicyclobacillaceae</taxon>
        <taxon>Collibacillus</taxon>
    </lineage>
</organism>